<dbReference type="Proteomes" id="UP000626026">
    <property type="component" value="Unassembled WGS sequence"/>
</dbReference>
<keyword evidence="2" id="KW-0378">Hydrolase</keyword>
<accession>A0ABR7RNQ1</accession>
<keyword evidence="1" id="KW-0732">Signal</keyword>
<organism evidence="2 3">
    <name type="scientific">Teichococcus aerophilus</name>
    <dbReference type="NCBI Taxonomy" id="1224513"/>
    <lineage>
        <taxon>Bacteria</taxon>
        <taxon>Pseudomonadati</taxon>
        <taxon>Pseudomonadota</taxon>
        <taxon>Alphaproteobacteria</taxon>
        <taxon>Acetobacterales</taxon>
        <taxon>Roseomonadaceae</taxon>
        <taxon>Roseomonas</taxon>
    </lineage>
</organism>
<evidence type="ECO:0000256" key="1">
    <source>
        <dbReference type="SAM" id="SignalP"/>
    </source>
</evidence>
<evidence type="ECO:0000313" key="3">
    <source>
        <dbReference type="Proteomes" id="UP000626026"/>
    </source>
</evidence>
<dbReference type="SUPFAM" id="SSF53474">
    <property type="entry name" value="alpha/beta-Hydrolases"/>
    <property type="match status" value="1"/>
</dbReference>
<feature type="chain" id="PRO_5047209584" evidence="1">
    <location>
        <begin position="27"/>
        <end position="328"/>
    </location>
</feature>
<dbReference type="InterPro" id="IPR029058">
    <property type="entry name" value="AB_hydrolase_fold"/>
</dbReference>
<dbReference type="Gene3D" id="3.40.50.1820">
    <property type="entry name" value="alpha/beta hydrolase"/>
    <property type="match status" value="1"/>
</dbReference>
<dbReference type="PROSITE" id="PS51257">
    <property type="entry name" value="PROKAR_LIPOPROTEIN"/>
    <property type="match status" value="1"/>
</dbReference>
<feature type="signal peptide" evidence="1">
    <location>
        <begin position="1"/>
        <end position="26"/>
    </location>
</feature>
<keyword evidence="3" id="KW-1185">Reference proteome</keyword>
<reference evidence="2 3" key="1">
    <citation type="journal article" date="2013" name="Int. J. Syst. Evol. Microbiol.">
        <title>Roseomonas aerophila sp. nov., isolated from air.</title>
        <authorList>
            <person name="Kim S.J."/>
            <person name="Weon H.Y."/>
            <person name="Ahn J.H."/>
            <person name="Hong S.B."/>
            <person name="Seok S.J."/>
            <person name="Whang K.S."/>
            <person name="Kwon S.W."/>
        </authorList>
    </citation>
    <scope>NUCLEOTIDE SEQUENCE [LARGE SCALE GENOMIC DNA]</scope>
    <source>
        <strain evidence="2 3">NBRC 108923</strain>
    </source>
</reference>
<gene>
    <name evidence="2" type="ORF">IBL26_13965</name>
</gene>
<comment type="caution">
    <text evidence="2">The sequence shown here is derived from an EMBL/GenBank/DDBJ whole genome shotgun (WGS) entry which is preliminary data.</text>
</comment>
<protein>
    <submittedName>
        <fullName evidence="2">Alpha/beta hydrolase</fullName>
    </submittedName>
</protein>
<dbReference type="EMBL" id="JACTVA010000024">
    <property type="protein sequence ID" value="MBC9207946.1"/>
    <property type="molecule type" value="Genomic_DNA"/>
</dbReference>
<evidence type="ECO:0000313" key="2">
    <source>
        <dbReference type="EMBL" id="MBC9207946.1"/>
    </source>
</evidence>
<sequence>MTHPRLLLLCLVAGACLLFRSALPLAQSLSSEGDFDPVAVVDGSEISRADCAKLEADNTAIWVDVGGRTACIRYYAAGLNPAPVSNKVAAIWMNGDVLGPSGRNADRRQSGFGPQHMIELEQQLSGRFEVPSIYLGRPGTYGSSGKHYTTRGRPIEAQLINAALDGIKRRYSIQAYALGGHSGGGTLVAEMLARRDDLQCAVISSGASAYRAYLEARGLLQPGGALSRFDPYDSLDRVPASQTRRVFVIGDPRETNVPFSAQQLYFQGLIQRGHAAWLIPLERARDSRHHDLVDFGETANLMCASGASTDRIIATLVNLPEPAPRRSN</sequence>
<proteinExistence type="predicted"/>
<dbReference type="RefSeq" id="WP_187785111.1">
    <property type="nucleotide sequence ID" value="NZ_JACTVA010000024.1"/>
</dbReference>
<name>A0ABR7RNQ1_9PROT</name>
<dbReference type="GO" id="GO:0016787">
    <property type="term" value="F:hydrolase activity"/>
    <property type="evidence" value="ECO:0007669"/>
    <property type="project" value="UniProtKB-KW"/>
</dbReference>